<evidence type="ECO:0000313" key="7">
    <source>
        <dbReference type="EMBL" id="KAK3398170.1"/>
    </source>
</evidence>
<evidence type="ECO:0000256" key="2">
    <source>
        <dbReference type="ARBA" id="ARBA00022692"/>
    </source>
</evidence>
<keyword evidence="4" id="KW-0496">Mitochondrion</keyword>
<dbReference type="GO" id="GO:0005741">
    <property type="term" value="C:mitochondrial outer membrane"/>
    <property type="evidence" value="ECO:0007669"/>
    <property type="project" value="TreeGrafter"/>
</dbReference>
<evidence type="ECO:0000256" key="1">
    <source>
        <dbReference type="ARBA" id="ARBA00004225"/>
    </source>
</evidence>
<keyword evidence="8" id="KW-1185">Reference proteome</keyword>
<proteinExistence type="predicted"/>
<dbReference type="PANTHER" id="PTHR28234">
    <property type="entry name" value="NUCLEAR CONTROL OF ATPASE PROTEIN 2"/>
    <property type="match status" value="1"/>
</dbReference>
<reference evidence="7" key="1">
    <citation type="journal article" date="2023" name="Mol. Phylogenet. Evol.">
        <title>Genome-scale phylogeny and comparative genomics of the fungal order Sordariales.</title>
        <authorList>
            <person name="Hensen N."/>
            <person name="Bonometti L."/>
            <person name="Westerberg I."/>
            <person name="Brannstrom I.O."/>
            <person name="Guillou S."/>
            <person name="Cros-Aarteil S."/>
            <person name="Calhoun S."/>
            <person name="Haridas S."/>
            <person name="Kuo A."/>
            <person name="Mondo S."/>
            <person name="Pangilinan J."/>
            <person name="Riley R."/>
            <person name="LaButti K."/>
            <person name="Andreopoulos B."/>
            <person name="Lipzen A."/>
            <person name="Chen C."/>
            <person name="Yan M."/>
            <person name="Daum C."/>
            <person name="Ng V."/>
            <person name="Clum A."/>
            <person name="Steindorff A."/>
            <person name="Ohm R.A."/>
            <person name="Martin F."/>
            <person name="Silar P."/>
            <person name="Natvig D.O."/>
            <person name="Lalanne C."/>
            <person name="Gautier V."/>
            <person name="Ament-Velasquez S.L."/>
            <person name="Kruys A."/>
            <person name="Hutchinson M.I."/>
            <person name="Powell A.J."/>
            <person name="Barry K."/>
            <person name="Miller A.N."/>
            <person name="Grigoriev I.V."/>
            <person name="Debuchy R."/>
            <person name="Gladieux P."/>
            <person name="Hiltunen Thoren M."/>
            <person name="Johannesson H."/>
        </authorList>
    </citation>
    <scope>NUCLEOTIDE SEQUENCE</scope>
    <source>
        <strain evidence="7">FGSC 1904</strain>
    </source>
</reference>
<dbReference type="InterPro" id="IPR013946">
    <property type="entry name" value="NCA2-like"/>
</dbReference>
<keyword evidence="3 6" id="KW-1133">Transmembrane helix</keyword>
<dbReference type="Proteomes" id="UP001281003">
    <property type="component" value="Unassembled WGS sequence"/>
</dbReference>
<evidence type="ECO:0000256" key="3">
    <source>
        <dbReference type="ARBA" id="ARBA00022989"/>
    </source>
</evidence>
<dbReference type="Pfam" id="PF08637">
    <property type="entry name" value="NCA2"/>
    <property type="match status" value="1"/>
</dbReference>
<sequence length="679" mass="75613">MAIVADKVRRLDVHIDRIVGLEPGSTPDAEHDQQETGLLTAVSEPPSPRADELLRIARALSTASRSGTFLAPSRIKQMLEDSGLVTETEAEEPEEIGVASQYEHDIEWLLVAKATVQTYGILMNTFFDQIMPLSDDIWYWDDVLSSYPKSCLYATQIAPARAWSRAKEVYDVACERIKNIQLREQQQAEGVAAAQTGGESSFSEGAAQTWSQFYSIVRQTMNEASSVSNLRRRILSPVDLCRAEARRKRAELQKLRETIASGLGILVDEGLVFDPESTEENKGLESRLMVADSTLADSIALMHAILTNSTETNEPLSVFEDSVFADARGVRDAFTAAESSKPKASSVAERLIQILDHSLLQHNKAVARHASENGRPSRVVRYWLPALALLVSSPTILYVLVKRRDSIIDWIQNLGVTVRDFWFNWVIDPIRKVIGTIRHDANSEIAIMSRDSLKADRESLERMVVEFTMDNPSVAVGSPNVTELQIADIRAKVREGDVTPVLKAYEAGLRRPFVGAVSGDLVRSLLIQVQKTKVDLEVAISGIDSLLKSQELLFGFVGLAPGVVVSIGIVQYLRTVFGSRKGLRRGEKLRRVVRVLRKMDRILAAGHTNPKGELNYKDRGLLLCEAHVLRELAAEILPGDVKREFLEDLEDLTSVKNVVLQEKALQRIRWAYAEWLGKK</sequence>
<comment type="caution">
    <text evidence="7">The sequence shown here is derived from an EMBL/GenBank/DDBJ whole genome shotgun (WGS) entry which is preliminary data.</text>
</comment>
<dbReference type="EMBL" id="JAUTDP010000006">
    <property type="protein sequence ID" value="KAK3398170.1"/>
    <property type="molecule type" value="Genomic_DNA"/>
</dbReference>
<reference evidence="7" key="2">
    <citation type="submission" date="2023-07" db="EMBL/GenBank/DDBJ databases">
        <authorList>
            <consortium name="Lawrence Berkeley National Laboratory"/>
            <person name="Haridas S."/>
            <person name="Hensen N."/>
            <person name="Bonometti L."/>
            <person name="Westerberg I."/>
            <person name="Brannstrom I.O."/>
            <person name="Guillou S."/>
            <person name="Cros-Aarteil S."/>
            <person name="Calhoun S."/>
            <person name="Kuo A."/>
            <person name="Mondo S."/>
            <person name="Pangilinan J."/>
            <person name="Riley R."/>
            <person name="LaButti K."/>
            <person name="Andreopoulos B."/>
            <person name="Lipzen A."/>
            <person name="Chen C."/>
            <person name="Yanf M."/>
            <person name="Daum C."/>
            <person name="Ng V."/>
            <person name="Clum A."/>
            <person name="Steindorff A."/>
            <person name="Ohm R."/>
            <person name="Martin F."/>
            <person name="Silar P."/>
            <person name="Natvig D."/>
            <person name="Lalanne C."/>
            <person name="Gautier V."/>
            <person name="Ament-velasquez S.L."/>
            <person name="Kruys A."/>
            <person name="Hutchinson M.I."/>
            <person name="Powell A.J."/>
            <person name="Barry K."/>
            <person name="Miller A.N."/>
            <person name="Grigoriev I.V."/>
            <person name="Debuchy R."/>
            <person name="Gladieux P."/>
            <person name="Thoren M.H."/>
            <person name="Johannesson H."/>
        </authorList>
    </citation>
    <scope>NUCLEOTIDE SEQUENCE</scope>
    <source>
        <strain evidence="7">FGSC 1904</strain>
    </source>
</reference>
<keyword evidence="2 6" id="KW-0812">Transmembrane</keyword>
<gene>
    <name evidence="7" type="ORF">B0T20DRAFT_201355</name>
</gene>
<evidence type="ECO:0000256" key="4">
    <source>
        <dbReference type="ARBA" id="ARBA00023128"/>
    </source>
</evidence>
<protein>
    <submittedName>
        <fullName evidence="7">ATP synthase regulation protein NCA2-domain-containing protein</fullName>
    </submittedName>
</protein>
<feature type="transmembrane region" description="Helical" evidence="6">
    <location>
        <begin position="382"/>
        <end position="401"/>
    </location>
</feature>
<organism evidence="7 8">
    <name type="scientific">Sordaria brevicollis</name>
    <dbReference type="NCBI Taxonomy" id="83679"/>
    <lineage>
        <taxon>Eukaryota</taxon>
        <taxon>Fungi</taxon>
        <taxon>Dikarya</taxon>
        <taxon>Ascomycota</taxon>
        <taxon>Pezizomycotina</taxon>
        <taxon>Sordariomycetes</taxon>
        <taxon>Sordariomycetidae</taxon>
        <taxon>Sordariales</taxon>
        <taxon>Sordariaceae</taxon>
        <taxon>Sordaria</taxon>
    </lineage>
</organism>
<accession>A0AAE0UC00</accession>
<dbReference type="AlphaFoldDB" id="A0AAE0UC00"/>
<feature type="transmembrane region" description="Helical" evidence="6">
    <location>
        <begin position="552"/>
        <end position="573"/>
    </location>
</feature>
<evidence type="ECO:0000256" key="5">
    <source>
        <dbReference type="ARBA" id="ARBA00023136"/>
    </source>
</evidence>
<evidence type="ECO:0000256" key="6">
    <source>
        <dbReference type="SAM" id="Phobius"/>
    </source>
</evidence>
<keyword evidence="5 6" id="KW-0472">Membrane</keyword>
<dbReference type="PANTHER" id="PTHR28234:SF1">
    <property type="entry name" value="NUCLEAR CONTROL OF ATPASE PROTEIN 2"/>
    <property type="match status" value="1"/>
</dbReference>
<comment type="subcellular location">
    <subcellularLocation>
        <location evidence="1">Mitochondrion membrane</location>
        <topology evidence="1">Multi-pass membrane protein</topology>
    </subcellularLocation>
</comment>
<name>A0AAE0UC00_SORBR</name>
<evidence type="ECO:0000313" key="8">
    <source>
        <dbReference type="Proteomes" id="UP001281003"/>
    </source>
</evidence>